<reference evidence="9 10" key="1">
    <citation type="submission" date="2012-03" db="EMBL/GenBank/DDBJ databases">
        <title>Whole Genome Assembly of Papio anubis.</title>
        <authorList>
            <person name="Liu Y.L."/>
            <person name="Abraham K.A."/>
            <person name="Akbar H.A."/>
            <person name="Ali S.A."/>
            <person name="Anosike U.A."/>
            <person name="Aqrawi P.A."/>
            <person name="Arias F.A."/>
            <person name="Attaway T.A."/>
            <person name="Awwad R.A."/>
            <person name="Babu C.B."/>
            <person name="Bandaranaike D.B."/>
            <person name="Battles P.B."/>
            <person name="Bell A.B."/>
            <person name="Beltran B.B."/>
            <person name="Berhane-Mersha D.B."/>
            <person name="Bess C.B."/>
            <person name="Bickham C.B."/>
            <person name="Bolden T.B."/>
            <person name="Carter K.C."/>
            <person name="Chau D.C."/>
            <person name="Chavez A.C."/>
            <person name="Clerc-Blankenburg K.C."/>
            <person name="Coyle M.C."/>
            <person name="Dao M.D."/>
            <person name="Davila M.L.D."/>
            <person name="Davy-Carroll L.D."/>
            <person name="Denson S.D."/>
            <person name="Dinh H.D."/>
            <person name="Fernandez S.F."/>
            <person name="Fernando P.F."/>
            <person name="Forbes L.F."/>
            <person name="Francis C.F."/>
            <person name="Francisco L.F."/>
            <person name="Fu Q.F."/>
            <person name="Garcia-Iii R.G."/>
            <person name="Garrett T.G."/>
            <person name="Gross S.G."/>
            <person name="Gubbala S.G."/>
            <person name="Hirani K.H."/>
            <person name="Hogues M.H."/>
            <person name="Hollins B.H."/>
            <person name="Jackson L.J."/>
            <person name="Javaid M.J."/>
            <person name="Jhangiani S.J."/>
            <person name="Johnson A.J."/>
            <person name="Johnson B.J."/>
            <person name="Jones J.J."/>
            <person name="Joshi V.J."/>
            <person name="Kalu J.K."/>
            <person name="Khan N.K."/>
            <person name="Korchina V.K."/>
            <person name="Kovar C.K."/>
            <person name="Lago L.L."/>
            <person name="Lara F.L."/>
            <person name="Le T.-K.L."/>
            <person name="Lee S.L."/>
            <person name="Legall-Iii F.L."/>
            <person name="Lemon S.L."/>
            <person name="Liu J.L."/>
            <person name="Liu Y.-S.L."/>
            <person name="Liyanage D.L."/>
            <person name="Lopez J.L."/>
            <person name="Lorensuhewa L.L."/>
            <person name="Mata R.M."/>
            <person name="Mathew T.M."/>
            <person name="Mercado C.M."/>
            <person name="Mercado I.M."/>
            <person name="Morales K.M."/>
            <person name="Morgan M.M."/>
            <person name="Munidasa M.M."/>
            <person name="Ngo D.N."/>
            <person name="Nguyen L.N."/>
            <person name="Nguyen T.N."/>
            <person name="Nguyen N.N."/>
            <person name="Obregon M.O."/>
            <person name="Okwuonu G.O."/>
            <person name="Ongeri F.O."/>
            <person name="Onwere C.O."/>
            <person name="Osifeso I.O."/>
            <person name="Parra A.P."/>
            <person name="Patil S.P."/>
            <person name="Perez A.P."/>
            <person name="Perez Y.P."/>
            <person name="Pham C.P."/>
            <person name="Pu L.-L.P."/>
            <person name="Puazo M.P."/>
            <person name="Quiroz J.Q."/>
            <person name="Rouhana J.R."/>
            <person name="Ruiz M.R."/>
            <person name="Ruiz S.-J.R."/>
            <person name="Saada N.S."/>
            <person name="Santibanez J.S."/>
            <person name="Scheel M.S."/>
            <person name="Schneider B.S."/>
            <person name="Simmons D.S."/>
            <person name="Sisson I.S."/>
            <person name="Tang L.-Y.T."/>
            <person name="Thornton R.T."/>
            <person name="Tisius J.T."/>
            <person name="Toledanes G.T."/>
            <person name="Trejos Z.T."/>
            <person name="Usmani K.U."/>
            <person name="Varghese R.V."/>
            <person name="Vattathil S.V."/>
            <person name="Vee V.V."/>
            <person name="Walker D.W."/>
            <person name="Weissenberger G.W."/>
            <person name="White C.W."/>
            <person name="Williams A.W."/>
            <person name="Woodworth J.W."/>
            <person name="Wright R.W."/>
            <person name="Zhu Y.Z."/>
            <person name="Han Y.H."/>
            <person name="Newsham I.N."/>
            <person name="Nazareth L.N."/>
            <person name="Worley K.W."/>
            <person name="Muzny D.M."/>
            <person name="Rogers J.R."/>
            <person name="Gibbs R.G."/>
        </authorList>
    </citation>
    <scope>NUCLEOTIDE SEQUENCE [LARGE SCALE GENOMIC DNA]</scope>
</reference>
<dbReference type="Ensembl" id="ENSPANT00000018355.3">
    <property type="protein sequence ID" value="ENSPANP00000003434.3"/>
    <property type="gene ID" value="ENSPANG00000021945.3"/>
</dbReference>
<comment type="subcellular location">
    <subcellularLocation>
        <location evidence="2">Membrane</location>
        <topology evidence="2">Multi-pass membrane protein</topology>
    </subcellularLocation>
</comment>
<dbReference type="STRING" id="9555.ENSPANP00000003434"/>
<proteinExistence type="inferred from homology"/>
<evidence type="ECO:0000256" key="8">
    <source>
        <dbReference type="SAM" id="Phobius"/>
    </source>
</evidence>
<reference evidence="9" key="2">
    <citation type="submission" date="2025-08" db="UniProtKB">
        <authorList>
            <consortium name="Ensembl"/>
        </authorList>
    </citation>
    <scope>IDENTIFICATION</scope>
</reference>
<dbReference type="PANTHER" id="PTHR10743:SF0">
    <property type="entry name" value="PROTEIN RER1"/>
    <property type="match status" value="1"/>
</dbReference>
<dbReference type="GeneTree" id="ENSGT00510000047137"/>
<evidence type="ECO:0000313" key="10">
    <source>
        <dbReference type="Proteomes" id="UP000028761"/>
    </source>
</evidence>
<dbReference type="GO" id="GO:0005783">
    <property type="term" value="C:endoplasmic reticulum"/>
    <property type="evidence" value="ECO:0007669"/>
    <property type="project" value="GOC"/>
</dbReference>
<dbReference type="InterPro" id="IPR004932">
    <property type="entry name" value="Rer1"/>
</dbReference>
<dbReference type="HOGENOM" id="CLU_074889_1_0_1"/>
<evidence type="ECO:0000256" key="2">
    <source>
        <dbReference type="ARBA" id="ARBA00004141"/>
    </source>
</evidence>
<keyword evidence="5 8" id="KW-0812">Transmembrane</keyword>
<name>A0A096MUD3_PAPAN</name>
<dbReference type="Proteomes" id="UP000028761">
    <property type="component" value="Chromosome 1"/>
</dbReference>
<accession>A0A096MUD3</accession>
<keyword evidence="7 8" id="KW-0472">Membrane</keyword>
<evidence type="ECO:0000256" key="3">
    <source>
        <dbReference type="ARBA" id="ARBA00006070"/>
    </source>
</evidence>
<comment type="similarity">
    <text evidence="3">Belongs to the RER1 family.</text>
</comment>
<keyword evidence="6 8" id="KW-1133">Transmembrane helix</keyword>
<dbReference type="GO" id="GO:0000139">
    <property type="term" value="C:Golgi membrane"/>
    <property type="evidence" value="ECO:0007669"/>
    <property type="project" value="TreeGrafter"/>
</dbReference>
<dbReference type="GO" id="GO:0006621">
    <property type="term" value="P:protein retention in ER lumen"/>
    <property type="evidence" value="ECO:0007669"/>
    <property type="project" value="TreeGrafter"/>
</dbReference>
<sequence>MSEGDSVGESVHGKPSVVYRFFTRLGQIYQSWLDKSTPYTAVRWVVTLGLSFVYMIRVYLLQMTVLRYPPNRTRNSAPSFEGFQSLNFGTRLPRASLWLWSVLSSTLSTSQCSGRSW</sequence>
<evidence type="ECO:0000256" key="4">
    <source>
        <dbReference type="ARBA" id="ARBA00014112"/>
    </source>
</evidence>
<gene>
    <name evidence="9" type="primary">RER1</name>
</gene>
<evidence type="ECO:0000313" key="9">
    <source>
        <dbReference type="Ensembl" id="ENSPANP00000003434.3"/>
    </source>
</evidence>
<protein>
    <recommendedName>
        <fullName evidence="4">Protein RER1</fullName>
    </recommendedName>
</protein>
<reference evidence="9" key="3">
    <citation type="submission" date="2025-09" db="UniProtKB">
        <authorList>
            <consortium name="Ensembl"/>
        </authorList>
    </citation>
    <scope>IDENTIFICATION</scope>
</reference>
<comment type="function">
    <text evidence="1">Involved in the retrieval of endoplasmic reticulum membrane proteins from the early Golgi compartment.</text>
</comment>
<organism evidence="9 10">
    <name type="scientific">Papio anubis</name>
    <name type="common">Olive baboon</name>
    <dbReference type="NCBI Taxonomy" id="9555"/>
    <lineage>
        <taxon>Eukaryota</taxon>
        <taxon>Metazoa</taxon>
        <taxon>Chordata</taxon>
        <taxon>Craniata</taxon>
        <taxon>Vertebrata</taxon>
        <taxon>Euteleostomi</taxon>
        <taxon>Mammalia</taxon>
        <taxon>Eutheria</taxon>
        <taxon>Euarchontoglires</taxon>
        <taxon>Primates</taxon>
        <taxon>Haplorrhini</taxon>
        <taxon>Catarrhini</taxon>
        <taxon>Cercopithecidae</taxon>
        <taxon>Cercopithecinae</taxon>
        <taxon>Papio</taxon>
    </lineage>
</organism>
<dbReference type="eggNOG" id="KOG1688">
    <property type="taxonomic scope" value="Eukaryota"/>
</dbReference>
<evidence type="ECO:0000256" key="6">
    <source>
        <dbReference type="ARBA" id="ARBA00022989"/>
    </source>
</evidence>
<dbReference type="Bgee" id="ENSPANG00000021945">
    <property type="expression patterns" value="Expressed in pancreas and 64 other cell types or tissues"/>
</dbReference>
<evidence type="ECO:0000256" key="1">
    <source>
        <dbReference type="ARBA" id="ARBA00003348"/>
    </source>
</evidence>
<dbReference type="Pfam" id="PF03248">
    <property type="entry name" value="Rer1"/>
    <property type="match status" value="1"/>
</dbReference>
<feature type="transmembrane region" description="Helical" evidence="8">
    <location>
        <begin position="41"/>
        <end position="60"/>
    </location>
</feature>
<evidence type="ECO:0000256" key="5">
    <source>
        <dbReference type="ARBA" id="ARBA00022692"/>
    </source>
</evidence>
<dbReference type="AlphaFoldDB" id="A0A096MUD3"/>
<dbReference type="GO" id="GO:0006890">
    <property type="term" value="P:retrograde vesicle-mediated transport, Golgi to endoplasmic reticulum"/>
    <property type="evidence" value="ECO:0007669"/>
    <property type="project" value="TreeGrafter"/>
</dbReference>
<dbReference type="ExpressionAtlas" id="A0A096MUD3">
    <property type="expression patterns" value="baseline"/>
</dbReference>
<evidence type="ECO:0000256" key="7">
    <source>
        <dbReference type="ARBA" id="ARBA00023136"/>
    </source>
</evidence>
<keyword evidence="10" id="KW-1185">Reference proteome</keyword>
<dbReference type="PANTHER" id="PTHR10743">
    <property type="entry name" value="PROTEIN RER1"/>
    <property type="match status" value="1"/>
</dbReference>